<keyword evidence="3" id="KW-1185">Reference proteome</keyword>
<protein>
    <submittedName>
        <fullName evidence="2">Uncharacterized protein</fullName>
    </submittedName>
</protein>
<name>A0A0C3JYI6_PISTI</name>
<dbReference type="InParanoid" id="A0A0C3JYI6"/>
<dbReference type="EMBL" id="KN831982">
    <property type="protein sequence ID" value="KIO02437.1"/>
    <property type="molecule type" value="Genomic_DNA"/>
</dbReference>
<proteinExistence type="predicted"/>
<evidence type="ECO:0000256" key="1">
    <source>
        <dbReference type="SAM" id="MobiDB-lite"/>
    </source>
</evidence>
<reference evidence="3" key="2">
    <citation type="submission" date="2015-01" db="EMBL/GenBank/DDBJ databases">
        <title>Evolutionary Origins and Diversification of the Mycorrhizal Mutualists.</title>
        <authorList>
            <consortium name="DOE Joint Genome Institute"/>
            <consortium name="Mycorrhizal Genomics Consortium"/>
            <person name="Kohler A."/>
            <person name="Kuo A."/>
            <person name="Nagy L.G."/>
            <person name="Floudas D."/>
            <person name="Copeland A."/>
            <person name="Barry K.W."/>
            <person name="Cichocki N."/>
            <person name="Veneault-Fourrey C."/>
            <person name="LaButti K."/>
            <person name="Lindquist E.A."/>
            <person name="Lipzen A."/>
            <person name="Lundell T."/>
            <person name="Morin E."/>
            <person name="Murat C."/>
            <person name="Riley R."/>
            <person name="Ohm R."/>
            <person name="Sun H."/>
            <person name="Tunlid A."/>
            <person name="Henrissat B."/>
            <person name="Grigoriev I.V."/>
            <person name="Hibbett D.S."/>
            <person name="Martin F."/>
        </authorList>
    </citation>
    <scope>NUCLEOTIDE SEQUENCE [LARGE SCALE GENOMIC DNA]</scope>
    <source>
        <strain evidence="3">Marx 270</strain>
    </source>
</reference>
<gene>
    <name evidence="2" type="ORF">M404DRAFT_669881</name>
</gene>
<evidence type="ECO:0000313" key="2">
    <source>
        <dbReference type="EMBL" id="KIO02437.1"/>
    </source>
</evidence>
<organism evidence="2 3">
    <name type="scientific">Pisolithus tinctorius Marx 270</name>
    <dbReference type="NCBI Taxonomy" id="870435"/>
    <lineage>
        <taxon>Eukaryota</taxon>
        <taxon>Fungi</taxon>
        <taxon>Dikarya</taxon>
        <taxon>Basidiomycota</taxon>
        <taxon>Agaricomycotina</taxon>
        <taxon>Agaricomycetes</taxon>
        <taxon>Agaricomycetidae</taxon>
        <taxon>Boletales</taxon>
        <taxon>Sclerodermatineae</taxon>
        <taxon>Pisolithaceae</taxon>
        <taxon>Pisolithus</taxon>
    </lineage>
</organism>
<feature type="region of interest" description="Disordered" evidence="1">
    <location>
        <begin position="1"/>
        <end position="27"/>
    </location>
</feature>
<accession>A0A0C3JYI6</accession>
<sequence>MNPQPPTSPNPHALPTFPPPRPRTRSQTPAWAGFVATLRKKKISSGKTRHVSRPIGTNTAIQKFRLRYGNFPIVDSAAARLETHAKINHPLTCSPDWIVFCELRILEKRLSRLSPNNVV</sequence>
<dbReference type="AlphaFoldDB" id="A0A0C3JYI6"/>
<dbReference type="HOGENOM" id="CLU_2062437_0_0_1"/>
<reference evidence="2 3" key="1">
    <citation type="submission" date="2014-04" db="EMBL/GenBank/DDBJ databases">
        <authorList>
            <consortium name="DOE Joint Genome Institute"/>
            <person name="Kuo A."/>
            <person name="Kohler A."/>
            <person name="Costa M.D."/>
            <person name="Nagy L.G."/>
            <person name="Floudas D."/>
            <person name="Copeland A."/>
            <person name="Barry K.W."/>
            <person name="Cichocki N."/>
            <person name="Veneault-Fourrey C."/>
            <person name="LaButti K."/>
            <person name="Lindquist E.A."/>
            <person name="Lipzen A."/>
            <person name="Lundell T."/>
            <person name="Morin E."/>
            <person name="Murat C."/>
            <person name="Sun H."/>
            <person name="Tunlid A."/>
            <person name="Henrissat B."/>
            <person name="Grigoriev I.V."/>
            <person name="Hibbett D.S."/>
            <person name="Martin F."/>
            <person name="Nordberg H.P."/>
            <person name="Cantor M.N."/>
            <person name="Hua S.X."/>
        </authorList>
    </citation>
    <scope>NUCLEOTIDE SEQUENCE [LARGE SCALE GENOMIC DNA]</scope>
    <source>
        <strain evidence="2 3">Marx 270</strain>
    </source>
</reference>
<evidence type="ECO:0000313" key="3">
    <source>
        <dbReference type="Proteomes" id="UP000054217"/>
    </source>
</evidence>
<dbReference type="Proteomes" id="UP000054217">
    <property type="component" value="Unassembled WGS sequence"/>
</dbReference>